<dbReference type="EMBL" id="GDIQ01026869">
    <property type="protein sequence ID" value="JAN67868.1"/>
    <property type="molecule type" value="Transcribed_RNA"/>
</dbReference>
<dbReference type="AlphaFoldDB" id="A0A0P5SZI0"/>
<keyword evidence="1" id="KW-0472">Membrane</keyword>
<dbReference type="OrthoDB" id="194289at2759"/>
<dbReference type="PANTHER" id="PTHR15887">
    <property type="entry name" value="TRANSMEMBRANE PROTEIN 69"/>
    <property type="match status" value="1"/>
</dbReference>
<organism evidence="1">
    <name type="scientific">Daphnia magna</name>
    <dbReference type="NCBI Taxonomy" id="35525"/>
    <lineage>
        <taxon>Eukaryota</taxon>
        <taxon>Metazoa</taxon>
        <taxon>Ecdysozoa</taxon>
        <taxon>Arthropoda</taxon>
        <taxon>Crustacea</taxon>
        <taxon>Branchiopoda</taxon>
        <taxon>Diplostraca</taxon>
        <taxon>Cladocera</taxon>
        <taxon>Anomopoda</taxon>
        <taxon>Daphniidae</taxon>
        <taxon>Daphnia</taxon>
    </lineage>
</organism>
<accession>A0A0P5SZI0</accession>
<reference evidence="1" key="1">
    <citation type="submission" date="2015-10" db="EMBL/GenBank/DDBJ databases">
        <title>EvidentialGene: Evidence-directed Construction of Complete mRNA Transcriptomes without Genomes.</title>
        <authorList>
            <person name="Gilbert D.G."/>
        </authorList>
    </citation>
    <scope>NUCLEOTIDE SEQUENCE</scope>
</reference>
<evidence type="ECO:0000313" key="1">
    <source>
        <dbReference type="EMBL" id="JAN67868.1"/>
    </source>
</evidence>
<keyword evidence="1" id="KW-0812">Transmembrane</keyword>
<dbReference type="Pfam" id="PF11911">
    <property type="entry name" value="DUF3429"/>
    <property type="match status" value="1"/>
</dbReference>
<protein>
    <submittedName>
        <fullName evidence="1">Transmembrane protein</fullName>
    </submittedName>
</protein>
<dbReference type="InterPro" id="IPR021836">
    <property type="entry name" value="DUF3429"/>
</dbReference>
<sequence length="166" mass="18091">MVAKANVGFIVSFRNLSNVTTGPKSALFYGIWGVLPFITIPIYMGITGKNIPQLIYADLTYGGGIVSFLGAVRWGLAIPNSKEKTLKPSFQTLGWAITPVSVAWLALLTSSTNGSLMIIGTFLACIFQDAYSVEYPAWYKSFRIIFSSFAVLSLGANLLMYHSVMN</sequence>
<name>A0A0P5SZI0_9CRUS</name>
<dbReference type="PANTHER" id="PTHR15887:SF1">
    <property type="entry name" value="TRANSMEMBRANE PROTEIN 69"/>
    <property type="match status" value="1"/>
</dbReference>
<proteinExistence type="predicted"/>